<feature type="transmembrane region" description="Helical" evidence="1">
    <location>
        <begin position="144"/>
        <end position="164"/>
    </location>
</feature>
<feature type="transmembrane region" description="Helical" evidence="1">
    <location>
        <begin position="81"/>
        <end position="105"/>
    </location>
</feature>
<dbReference type="RefSeq" id="WP_128622136.1">
    <property type="nucleotide sequence ID" value="NZ_JAAVJF010000007.1"/>
</dbReference>
<dbReference type="EMBL" id="JAAVJF010000007">
    <property type="protein sequence ID" value="NYR16637.1"/>
    <property type="molecule type" value="Genomic_DNA"/>
</dbReference>
<feature type="domain" description="DUF1616" evidence="2">
    <location>
        <begin position="65"/>
        <end position="168"/>
    </location>
</feature>
<keyword evidence="1" id="KW-1133">Transmembrane helix</keyword>
<comment type="caution">
    <text evidence="3">The sequence shown here is derived from an EMBL/GenBank/DDBJ whole genome shotgun (WGS) entry which is preliminary data.</text>
</comment>
<name>A0A7L4PEJ9_9CREN</name>
<keyword evidence="1" id="KW-0812">Transmembrane</keyword>
<dbReference type="GeneID" id="5056385"/>
<protein>
    <submittedName>
        <fullName evidence="3">DUF1616 domain-containing protein</fullName>
    </submittedName>
</protein>
<proteinExistence type="predicted"/>
<evidence type="ECO:0000256" key="1">
    <source>
        <dbReference type="SAM" id="Phobius"/>
    </source>
</evidence>
<evidence type="ECO:0000313" key="3">
    <source>
        <dbReference type="EMBL" id="NYR16637.1"/>
    </source>
</evidence>
<dbReference type="Proteomes" id="UP000554766">
    <property type="component" value="Unassembled WGS sequence"/>
</dbReference>
<evidence type="ECO:0000313" key="4">
    <source>
        <dbReference type="Proteomes" id="UP000554766"/>
    </source>
</evidence>
<accession>A0A7L4PEJ9</accession>
<organism evidence="3 4">
    <name type="scientific">Pyrobaculum arsenaticum</name>
    <dbReference type="NCBI Taxonomy" id="121277"/>
    <lineage>
        <taxon>Archaea</taxon>
        <taxon>Thermoproteota</taxon>
        <taxon>Thermoprotei</taxon>
        <taxon>Thermoproteales</taxon>
        <taxon>Thermoproteaceae</taxon>
        <taxon>Pyrobaculum</taxon>
    </lineage>
</organism>
<keyword evidence="1" id="KW-0472">Membrane</keyword>
<dbReference type="Pfam" id="PF07760">
    <property type="entry name" value="DUF1616"/>
    <property type="match status" value="1"/>
</dbReference>
<gene>
    <name evidence="3" type="ORF">HC235_12025</name>
</gene>
<sequence length="177" mass="18789">MECVTVRQAAERLSRETGKPLYEAAYELMLGVKRGEYALETGADSFLAYVLGPGGAWLWSVAALTAAAAVLALYAEAPPLLYLRYVVGAFFVLFLPGYVIVEALYPKPGELKPLERLALSIGLSLAVVPLVGLLLNYTPFGIRLGPVVASLAALTAAAAAFAAYRKYRSEMLAAACA</sequence>
<reference evidence="3 4" key="1">
    <citation type="journal article" date="2020" name="Nat. Commun.">
        <title>The structures of two archaeal type IV pili illuminate evolutionary relationships.</title>
        <authorList>
            <person name="Wang F."/>
            <person name="Baquero D.P."/>
            <person name="Su Z."/>
            <person name="Beltran L.C."/>
            <person name="Prangishvili D."/>
            <person name="Krupovic M."/>
            <person name="Egelman E.H."/>
        </authorList>
    </citation>
    <scope>NUCLEOTIDE SEQUENCE [LARGE SCALE GENOMIC DNA]</scope>
    <source>
        <strain evidence="3 4">2GA</strain>
    </source>
</reference>
<feature type="transmembrane region" description="Helical" evidence="1">
    <location>
        <begin position="56"/>
        <end position="75"/>
    </location>
</feature>
<dbReference type="InterPro" id="IPR011674">
    <property type="entry name" value="DUF1616"/>
</dbReference>
<dbReference type="AlphaFoldDB" id="A0A7L4PEJ9"/>
<evidence type="ECO:0000259" key="2">
    <source>
        <dbReference type="Pfam" id="PF07760"/>
    </source>
</evidence>
<keyword evidence="4" id="KW-1185">Reference proteome</keyword>
<feature type="transmembrane region" description="Helical" evidence="1">
    <location>
        <begin position="117"/>
        <end position="138"/>
    </location>
</feature>